<dbReference type="EMBL" id="FLTS01000001">
    <property type="protein sequence ID" value="SBV35612.1"/>
    <property type="molecule type" value="Genomic_DNA"/>
</dbReference>
<proteinExistence type="predicted"/>
<dbReference type="AlphaFoldDB" id="A0A1Y5Q010"/>
<gene>
    <name evidence="1" type="ORF">STPYR_10542</name>
</gene>
<evidence type="ECO:0008006" key="2">
    <source>
        <dbReference type="Google" id="ProtNLM"/>
    </source>
</evidence>
<reference evidence="1" key="1">
    <citation type="submission" date="2016-03" db="EMBL/GenBank/DDBJ databases">
        <authorList>
            <person name="Ploux O."/>
        </authorList>
    </citation>
    <scope>NUCLEOTIDE SEQUENCE</scope>
    <source>
        <strain evidence="1">UC10</strain>
    </source>
</reference>
<accession>A0A1Y5Q010</accession>
<evidence type="ECO:0000313" key="1">
    <source>
        <dbReference type="EMBL" id="SBV35612.1"/>
    </source>
</evidence>
<sequence>MSSALDSFLGKWQQRWPEWAFVERFVAEADRTRALAWFALLQEFDDMLNISGDPLPTNAKLGWWGEELRSWAGQRSRHPLGRMLEPVRAPWMQLAEALPALIEAREPATGPAQARHVLQGFAEAVAAVEAVLFDAPLQSHAAGAVLTQVLAQRVQELGAAVVPAGVGGEREWQQALLAQWPARVAGPRPRRLLAALARGRLQARLRGGEYQPGPAGLLWRAWWAARG</sequence>
<organism evidence="1">
    <name type="scientific">uncultured Stenotrophomonas sp</name>
    <dbReference type="NCBI Taxonomy" id="165438"/>
    <lineage>
        <taxon>Bacteria</taxon>
        <taxon>Pseudomonadati</taxon>
        <taxon>Pseudomonadota</taxon>
        <taxon>Gammaproteobacteria</taxon>
        <taxon>Lysobacterales</taxon>
        <taxon>Lysobacteraceae</taxon>
        <taxon>Stenotrophomonas</taxon>
        <taxon>environmental samples</taxon>
    </lineage>
</organism>
<name>A0A1Y5Q010_9GAMM</name>
<protein>
    <recommendedName>
        <fullName evidence="2">Phytoene/squalene synthetase</fullName>
    </recommendedName>
</protein>